<accession>A0A9I9EFC3</accession>
<dbReference type="AlphaFoldDB" id="A0A9I9EFC3"/>
<protein>
    <submittedName>
        <fullName evidence="2">Uncharacterized protein</fullName>
    </submittedName>
</protein>
<organism evidence="2">
    <name type="scientific">Cucumis melo</name>
    <name type="common">Muskmelon</name>
    <dbReference type="NCBI Taxonomy" id="3656"/>
    <lineage>
        <taxon>Eukaryota</taxon>
        <taxon>Viridiplantae</taxon>
        <taxon>Streptophyta</taxon>
        <taxon>Embryophyta</taxon>
        <taxon>Tracheophyta</taxon>
        <taxon>Spermatophyta</taxon>
        <taxon>Magnoliopsida</taxon>
        <taxon>eudicotyledons</taxon>
        <taxon>Gunneridae</taxon>
        <taxon>Pentapetalae</taxon>
        <taxon>rosids</taxon>
        <taxon>fabids</taxon>
        <taxon>Cucurbitales</taxon>
        <taxon>Cucurbitaceae</taxon>
        <taxon>Benincaseae</taxon>
        <taxon>Cucumis</taxon>
    </lineage>
</organism>
<evidence type="ECO:0000313" key="2">
    <source>
        <dbReference type="EnsemblPlants" id="MELO3C032957.2.1"/>
    </source>
</evidence>
<feature type="compositionally biased region" description="Basic and acidic residues" evidence="1">
    <location>
        <begin position="237"/>
        <end position="251"/>
    </location>
</feature>
<evidence type="ECO:0000256" key="1">
    <source>
        <dbReference type="SAM" id="MobiDB-lite"/>
    </source>
</evidence>
<name>A0A9I9EFC3_CUCME</name>
<reference evidence="2" key="1">
    <citation type="submission" date="2023-03" db="UniProtKB">
        <authorList>
            <consortium name="EnsemblPlants"/>
        </authorList>
    </citation>
    <scope>IDENTIFICATION</scope>
</reference>
<feature type="region of interest" description="Disordered" evidence="1">
    <location>
        <begin position="232"/>
        <end position="251"/>
    </location>
</feature>
<sequence>MCKSSGANPVYHVNDNKENFRNLEYSFTVRVCCCFLSPRKLIGSRNINSNLAKPAQFCRQMNGSLNEEFQARRPRQKAGSTGIYDLNSNILEGQEEGELESPPLWQPARGKQQLQADSSMRVELVIRPKWVVFQQIKSQKRLVFSESFPVLSVFIRTINRQIFVATKFFAEKSIKEKGVGGLNVVNLRFIMESHGVGWVLEKEERGWVHLKCGMWRRKEKKRVVKGISIGGGGKGRGRGERIRYRGKRIER</sequence>
<proteinExistence type="predicted"/>
<dbReference type="EnsemblPlants" id="MELO3C032957.2.1">
    <property type="protein sequence ID" value="MELO3C032957.2.1"/>
    <property type="gene ID" value="MELO3C032957.2"/>
</dbReference>
<dbReference type="Gramene" id="MELO3C032957.2.1">
    <property type="protein sequence ID" value="MELO3C032957.2.1"/>
    <property type="gene ID" value="MELO3C032957.2"/>
</dbReference>